<reference evidence="2" key="3">
    <citation type="submission" date="2015-06" db="UniProtKB">
        <authorList>
            <consortium name="EnsemblMetazoa"/>
        </authorList>
    </citation>
    <scope>IDENTIFICATION</scope>
</reference>
<reference evidence="1 3" key="2">
    <citation type="journal article" date="2013" name="Nature">
        <title>Insights into bilaterian evolution from three spiralian genomes.</title>
        <authorList>
            <person name="Simakov O."/>
            <person name="Marletaz F."/>
            <person name="Cho S.J."/>
            <person name="Edsinger-Gonzales E."/>
            <person name="Havlak P."/>
            <person name="Hellsten U."/>
            <person name="Kuo D.H."/>
            <person name="Larsson T."/>
            <person name="Lv J."/>
            <person name="Arendt D."/>
            <person name="Savage R."/>
            <person name="Osoegawa K."/>
            <person name="de Jong P."/>
            <person name="Grimwood J."/>
            <person name="Chapman J.A."/>
            <person name="Shapiro H."/>
            <person name="Aerts A."/>
            <person name="Otillar R.P."/>
            <person name="Terry A.Y."/>
            <person name="Boore J.L."/>
            <person name="Grigoriev I.V."/>
            <person name="Lindberg D.R."/>
            <person name="Seaver E.C."/>
            <person name="Weisblat D.A."/>
            <person name="Putnam N.H."/>
            <person name="Rokhsar D.S."/>
        </authorList>
    </citation>
    <scope>NUCLEOTIDE SEQUENCE</scope>
</reference>
<dbReference type="CTD" id="20202394"/>
<accession>T1F0P4</accession>
<dbReference type="Proteomes" id="UP000015101">
    <property type="component" value="Unassembled WGS sequence"/>
</dbReference>
<dbReference type="RefSeq" id="XP_009012635.1">
    <property type="nucleotide sequence ID" value="XM_009014387.1"/>
</dbReference>
<dbReference type="EMBL" id="KB095959">
    <property type="protein sequence ID" value="ESO09542.1"/>
    <property type="molecule type" value="Genomic_DNA"/>
</dbReference>
<dbReference type="HOGENOM" id="CLU_1983958_0_0_1"/>
<sequence>MGRWGSFHSKLRWGFKALFVPSTISEEGVARVSSTSTNSFDGGVARINLLNKLKDGGLARQSIELNFCLGDTLPFVGALRGCGSVNVVLCEKSRSRRFPIERSSVVDKHFLYGKSECTSHHVDFIK</sequence>
<evidence type="ECO:0000313" key="1">
    <source>
        <dbReference type="EMBL" id="ESO09542.1"/>
    </source>
</evidence>
<dbReference type="KEGG" id="hro:HELRODRAFT_168543"/>
<reference evidence="3" key="1">
    <citation type="submission" date="2012-12" db="EMBL/GenBank/DDBJ databases">
        <authorList>
            <person name="Hellsten U."/>
            <person name="Grimwood J."/>
            <person name="Chapman J.A."/>
            <person name="Shapiro H."/>
            <person name="Aerts A."/>
            <person name="Otillar R.P."/>
            <person name="Terry A.Y."/>
            <person name="Boore J.L."/>
            <person name="Simakov O."/>
            <person name="Marletaz F."/>
            <person name="Cho S.-J."/>
            <person name="Edsinger-Gonzales E."/>
            <person name="Havlak P."/>
            <person name="Kuo D.-H."/>
            <person name="Larsson T."/>
            <person name="Lv J."/>
            <person name="Arendt D."/>
            <person name="Savage R."/>
            <person name="Osoegawa K."/>
            <person name="de Jong P."/>
            <person name="Lindberg D.R."/>
            <person name="Seaver E.C."/>
            <person name="Weisblat D.A."/>
            <person name="Putnam N.H."/>
            <person name="Grigoriev I.V."/>
            <person name="Rokhsar D.S."/>
        </authorList>
    </citation>
    <scope>NUCLEOTIDE SEQUENCE</scope>
</reference>
<dbReference type="GeneID" id="20202394"/>
<dbReference type="EMBL" id="AMQM01002985">
    <property type="status" value="NOT_ANNOTATED_CDS"/>
    <property type="molecule type" value="Genomic_DNA"/>
</dbReference>
<dbReference type="InParanoid" id="T1F0P4"/>
<name>T1F0P4_HELRO</name>
<protein>
    <submittedName>
        <fullName evidence="1 2">Uncharacterized protein</fullName>
    </submittedName>
</protein>
<keyword evidence="3" id="KW-1185">Reference proteome</keyword>
<evidence type="ECO:0000313" key="3">
    <source>
        <dbReference type="Proteomes" id="UP000015101"/>
    </source>
</evidence>
<organism evidence="2 3">
    <name type="scientific">Helobdella robusta</name>
    <name type="common">Californian leech</name>
    <dbReference type="NCBI Taxonomy" id="6412"/>
    <lineage>
        <taxon>Eukaryota</taxon>
        <taxon>Metazoa</taxon>
        <taxon>Spiralia</taxon>
        <taxon>Lophotrochozoa</taxon>
        <taxon>Annelida</taxon>
        <taxon>Clitellata</taxon>
        <taxon>Hirudinea</taxon>
        <taxon>Rhynchobdellida</taxon>
        <taxon>Glossiphoniidae</taxon>
        <taxon>Helobdella</taxon>
    </lineage>
</organism>
<gene>
    <name evidence="2" type="primary">20202394</name>
    <name evidence="1" type="ORF">HELRODRAFT_168543</name>
</gene>
<proteinExistence type="predicted"/>
<dbReference type="AlphaFoldDB" id="T1F0P4"/>
<evidence type="ECO:0000313" key="2">
    <source>
        <dbReference type="EnsemblMetazoa" id="HelroP168543"/>
    </source>
</evidence>
<dbReference type="EnsemblMetazoa" id="HelroT168543">
    <property type="protein sequence ID" value="HelroP168543"/>
    <property type="gene ID" value="HelroG168543"/>
</dbReference>